<evidence type="ECO:0000259" key="7">
    <source>
        <dbReference type="PROSITE" id="PS50850"/>
    </source>
</evidence>
<feature type="transmembrane region" description="Helical" evidence="6">
    <location>
        <begin position="318"/>
        <end position="339"/>
    </location>
</feature>
<dbReference type="Gene3D" id="1.20.1250.20">
    <property type="entry name" value="MFS general substrate transporter like domains"/>
    <property type="match status" value="1"/>
</dbReference>
<dbReference type="InterPro" id="IPR020846">
    <property type="entry name" value="MFS_dom"/>
</dbReference>
<evidence type="ECO:0000256" key="5">
    <source>
        <dbReference type="ARBA" id="ARBA00023136"/>
    </source>
</evidence>
<comment type="subcellular location">
    <subcellularLocation>
        <location evidence="1">Cell membrane</location>
        <topology evidence="1">Multi-pass membrane protein</topology>
    </subcellularLocation>
</comment>
<comment type="caution">
    <text evidence="8">The sequence shown here is derived from an EMBL/GenBank/DDBJ whole genome shotgun (WGS) entry which is preliminary data.</text>
</comment>
<dbReference type="InterPro" id="IPR011701">
    <property type="entry name" value="MFS"/>
</dbReference>
<dbReference type="InterPro" id="IPR036259">
    <property type="entry name" value="MFS_trans_sf"/>
</dbReference>
<evidence type="ECO:0000256" key="1">
    <source>
        <dbReference type="ARBA" id="ARBA00004651"/>
    </source>
</evidence>
<proteinExistence type="predicted"/>
<feature type="transmembrane region" description="Helical" evidence="6">
    <location>
        <begin position="345"/>
        <end position="367"/>
    </location>
</feature>
<feature type="transmembrane region" description="Helical" evidence="6">
    <location>
        <begin position="79"/>
        <end position="105"/>
    </location>
</feature>
<dbReference type="PRINTS" id="PR01036">
    <property type="entry name" value="TCRTETB"/>
</dbReference>
<feature type="transmembrane region" description="Helical" evidence="6">
    <location>
        <begin position="12"/>
        <end position="34"/>
    </location>
</feature>
<feature type="domain" description="Major facilitator superfamily (MFS) profile" evidence="7">
    <location>
        <begin position="13"/>
        <end position="452"/>
    </location>
</feature>
<dbReference type="Pfam" id="PF07690">
    <property type="entry name" value="MFS_1"/>
    <property type="match status" value="1"/>
</dbReference>
<gene>
    <name evidence="8" type="ORF">J21TS3_28520</name>
</gene>
<keyword evidence="9" id="KW-1185">Reference proteome</keyword>
<protein>
    <submittedName>
        <fullName evidence="8">MFS transporter</fullName>
    </submittedName>
</protein>
<dbReference type="CDD" id="cd17321">
    <property type="entry name" value="MFS_MMR_MDR_like"/>
    <property type="match status" value="1"/>
</dbReference>
<dbReference type="SUPFAM" id="SSF103473">
    <property type="entry name" value="MFS general substrate transporter"/>
    <property type="match status" value="1"/>
</dbReference>
<keyword evidence="5 6" id="KW-0472">Membrane</keyword>
<feature type="transmembrane region" description="Helical" evidence="6">
    <location>
        <begin position="255"/>
        <end position="275"/>
    </location>
</feature>
<feature type="transmembrane region" description="Helical" evidence="6">
    <location>
        <begin position="165"/>
        <end position="182"/>
    </location>
</feature>
<dbReference type="PROSITE" id="PS50850">
    <property type="entry name" value="MFS"/>
    <property type="match status" value="1"/>
</dbReference>
<accession>A0ABQ4LXL8</accession>
<dbReference type="Proteomes" id="UP000680638">
    <property type="component" value="Unassembled WGS sequence"/>
</dbReference>
<keyword evidence="3 6" id="KW-0812">Transmembrane</keyword>
<evidence type="ECO:0000256" key="6">
    <source>
        <dbReference type="SAM" id="Phobius"/>
    </source>
</evidence>
<sequence length="470" mass="49626">MEEEARQNQAMKLIRLLACTLIISVMSAGMFNIVLPQIREQFHLTLSQVSWMTSVYTLIYAIGTVIYGKLADRYRLKQLLTAGLLVFAAGSVLGLCSATFGMVIFGRALQAAGAAVIPATATLIPVRYFPVEKRGTAMGMSAVGLAIGNALSPVVSALVSSVADWRWLFCIPLLTLLLLPWYRKYLNDEPGTAAGVDWPGAILLGAGVGMLLFGLSEDSWLLMAGGAAAFTLFGLRIKSAEAPFIQPQLLKNKSYMVYSAGTFLMTGISYSLIFLSPLLLAEEQRLSSGWIGLALVPAALCSALLGKKGGKLADTRGVSFVFHIASVLLLSCFALMSVFTGAPPAAIALILVLGNVGQTFMNIALASSASKTLPKSQTGVGMGMFSMMNFISGSVAVAINGKFMDLGSSRVWNPLSFGTGGGGYIYSNIFLVLAAAHAVLLIAGHWYSKRESRSGIKPAGAPAAQPQGKA</sequence>
<feature type="transmembrane region" description="Helical" evidence="6">
    <location>
        <begin position="379"/>
        <end position="403"/>
    </location>
</feature>
<feature type="transmembrane region" description="Helical" evidence="6">
    <location>
        <begin position="287"/>
        <end position="306"/>
    </location>
</feature>
<evidence type="ECO:0000256" key="2">
    <source>
        <dbReference type="ARBA" id="ARBA00022448"/>
    </source>
</evidence>
<dbReference type="RefSeq" id="WP_212950408.1">
    <property type="nucleotide sequence ID" value="NZ_BORW01000013.1"/>
</dbReference>
<feature type="transmembrane region" description="Helical" evidence="6">
    <location>
        <begin position="194"/>
        <end position="213"/>
    </location>
</feature>
<reference evidence="8 9" key="1">
    <citation type="submission" date="2021-03" db="EMBL/GenBank/DDBJ databases">
        <title>Antimicrobial resistance genes in bacteria isolated from Japanese honey, and their potential for conferring macrolide and lincosamide resistance in the American foulbrood pathogen Paenibacillus larvae.</title>
        <authorList>
            <person name="Okamoto M."/>
            <person name="Kumagai M."/>
            <person name="Kanamori H."/>
            <person name="Takamatsu D."/>
        </authorList>
    </citation>
    <scope>NUCLEOTIDE SEQUENCE [LARGE SCALE GENOMIC DNA]</scope>
    <source>
        <strain evidence="8 9">J21TS3</strain>
    </source>
</reference>
<feature type="transmembrane region" description="Helical" evidence="6">
    <location>
        <begin position="219"/>
        <end position="235"/>
    </location>
</feature>
<dbReference type="PANTHER" id="PTHR42718">
    <property type="entry name" value="MAJOR FACILITATOR SUPERFAMILY MULTIDRUG TRANSPORTER MFSC"/>
    <property type="match status" value="1"/>
</dbReference>
<evidence type="ECO:0000256" key="3">
    <source>
        <dbReference type="ARBA" id="ARBA00022692"/>
    </source>
</evidence>
<feature type="transmembrane region" description="Helical" evidence="6">
    <location>
        <begin position="46"/>
        <end position="67"/>
    </location>
</feature>
<dbReference type="EMBL" id="BORW01000013">
    <property type="protein sequence ID" value="GIO68031.1"/>
    <property type="molecule type" value="Genomic_DNA"/>
</dbReference>
<feature type="transmembrane region" description="Helical" evidence="6">
    <location>
        <begin position="141"/>
        <end position="159"/>
    </location>
</feature>
<feature type="transmembrane region" description="Helical" evidence="6">
    <location>
        <begin position="423"/>
        <end position="447"/>
    </location>
</feature>
<dbReference type="PANTHER" id="PTHR42718:SF9">
    <property type="entry name" value="MAJOR FACILITATOR SUPERFAMILY MULTIDRUG TRANSPORTER MFSC"/>
    <property type="match status" value="1"/>
</dbReference>
<evidence type="ECO:0000256" key="4">
    <source>
        <dbReference type="ARBA" id="ARBA00022989"/>
    </source>
</evidence>
<organism evidence="8 9">
    <name type="scientific">Paenibacillus cookii</name>
    <dbReference type="NCBI Taxonomy" id="157839"/>
    <lineage>
        <taxon>Bacteria</taxon>
        <taxon>Bacillati</taxon>
        <taxon>Bacillota</taxon>
        <taxon>Bacilli</taxon>
        <taxon>Bacillales</taxon>
        <taxon>Paenibacillaceae</taxon>
        <taxon>Paenibacillus</taxon>
    </lineage>
</organism>
<feature type="transmembrane region" description="Helical" evidence="6">
    <location>
        <begin position="111"/>
        <end position="129"/>
    </location>
</feature>
<keyword evidence="2" id="KW-0813">Transport</keyword>
<dbReference type="Gene3D" id="1.20.1720.10">
    <property type="entry name" value="Multidrug resistance protein D"/>
    <property type="match status" value="1"/>
</dbReference>
<evidence type="ECO:0000313" key="8">
    <source>
        <dbReference type="EMBL" id="GIO68031.1"/>
    </source>
</evidence>
<keyword evidence="4 6" id="KW-1133">Transmembrane helix</keyword>
<evidence type="ECO:0000313" key="9">
    <source>
        <dbReference type="Proteomes" id="UP000680638"/>
    </source>
</evidence>
<name>A0ABQ4LXL8_9BACL</name>